<organism evidence="1 2">
    <name type="scientific">Thalassospira marina</name>
    <dbReference type="NCBI Taxonomy" id="2048283"/>
    <lineage>
        <taxon>Bacteria</taxon>
        <taxon>Pseudomonadati</taxon>
        <taxon>Pseudomonadota</taxon>
        <taxon>Alphaproteobacteria</taxon>
        <taxon>Rhodospirillales</taxon>
        <taxon>Thalassospiraceae</taxon>
        <taxon>Thalassospira</taxon>
    </lineage>
</organism>
<evidence type="ECO:0000313" key="2">
    <source>
        <dbReference type="Proteomes" id="UP000233597"/>
    </source>
</evidence>
<sequence length="227" mass="25389">MKAAFKYGAPLASPARVAGVGIAANDVARFPVAGALRRGLREVSREVVPRRKFDLFFAVERAFFPRYFWMVAVGMLDYDEADGRAVIDALLDDQEEWAGLMLPSQQVDFTRELRRLVDAVMPVMIDRQIGGDGGWKTSRLLMVGYGLCQLADDHATEAVFTTRFQDVLNRMAGQYHFLASDEMTAMEPAAHRSLRKVIAVLKSKGRFLWMPDYAEARFFDDAQGGGV</sequence>
<dbReference type="OrthoDB" id="7356312at2"/>
<gene>
    <name evidence="1" type="ORF">COO20_09915</name>
</gene>
<protein>
    <submittedName>
        <fullName evidence="1">Uncharacterized protein</fullName>
    </submittedName>
</protein>
<dbReference type="AlphaFoldDB" id="A0A2N3KVC3"/>
<comment type="caution">
    <text evidence="1">The sequence shown here is derived from an EMBL/GenBank/DDBJ whole genome shotgun (WGS) entry which is preliminary data.</text>
</comment>
<dbReference type="RefSeq" id="WP_101266052.1">
    <property type="nucleotide sequence ID" value="NZ_NWTK01000005.1"/>
</dbReference>
<reference evidence="1 2" key="1">
    <citation type="submission" date="2017-09" db="EMBL/GenBank/DDBJ databases">
        <title>Biodiversity and function of Thalassospira species in the particle-attached aromatic-hydrocarbon-degrading consortia from the surface seawater of the South China Sea.</title>
        <authorList>
            <person name="Dong C."/>
            <person name="Liu R."/>
            <person name="Shao Z."/>
        </authorList>
    </citation>
    <scope>NUCLEOTIDE SEQUENCE [LARGE SCALE GENOMIC DNA]</scope>
    <source>
        <strain evidence="1 2">CSC1P2</strain>
    </source>
</reference>
<name>A0A2N3KVC3_9PROT</name>
<accession>A0A2N3KVC3</accession>
<proteinExistence type="predicted"/>
<evidence type="ECO:0000313" key="1">
    <source>
        <dbReference type="EMBL" id="PKR54436.1"/>
    </source>
</evidence>
<dbReference type="EMBL" id="NWTK01000005">
    <property type="protein sequence ID" value="PKR54436.1"/>
    <property type="molecule type" value="Genomic_DNA"/>
</dbReference>
<dbReference type="Proteomes" id="UP000233597">
    <property type="component" value="Unassembled WGS sequence"/>
</dbReference>